<sequence>MTQPPNDSDVVEARPAWFAPVQEQIDRLEGKLNGLMSDFNELLIDDRKFAYGYYWAFQRGTLPRWDKSLGGEELRVLRRILP</sequence>
<dbReference type="EMBL" id="KZ293439">
    <property type="protein sequence ID" value="PBK66741.1"/>
    <property type="molecule type" value="Genomic_DNA"/>
</dbReference>
<keyword evidence="2" id="KW-1185">Reference proteome</keyword>
<dbReference type="Proteomes" id="UP000218334">
    <property type="component" value="Unassembled WGS sequence"/>
</dbReference>
<evidence type="ECO:0000313" key="2">
    <source>
        <dbReference type="Proteomes" id="UP000218334"/>
    </source>
</evidence>
<protein>
    <submittedName>
        <fullName evidence="1">Uncharacterized protein</fullName>
    </submittedName>
</protein>
<dbReference type="STRING" id="1076256.A0A2H3B796"/>
<dbReference type="AlphaFoldDB" id="A0A2H3B796"/>
<organism evidence="1 2">
    <name type="scientific">Armillaria solidipes</name>
    <dbReference type="NCBI Taxonomy" id="1076256"/>
    <lineage>
        <taxon>Eukaryota</taxon>
        <taxon>Fungi</taxon>
        <taxon>Dikarya</taxon>
        <taxon>Basidiomycota</taxon>
        <taxon>Agaricomycotina</taxon>
        <taxon>Agaricomycetes</taxon>
        <taxon>Agaricomycetidae</taxon>
        <taxon>Agaricales</taxon>
        <taxon>Marasmiineae</taxon>
        <taxon>Physalacriaceae</taxon>
        <taxon>Armillaria</taxon>
    </lineage>
</organism>
<proteinExistence type="predicted"/>
<name>A0A2H3B796_9AGAR</name>
<gene>
    <name evidence="1" type="ORF">ARMSODRAFT_342546</name>
</gene>
<accession>A0A2H3B796</accession>
<reference evidence="2" key="1">
    <citation type="journal article" date="2017" name="Nat. Ecol. Evol.">
        <title>Genome expansion and lineage-specific genetic innovations in the forest pathogenic fungi Armillaria.</title>
        <authorList>
            <person name="Sipos G."/>
            <person name="Prasanna A.N."/>
            <person name="Walter M.C."/>
            <person name="O'Connor E."/>
            <person name="Balint B."/>
            <person name="Krizsan K."/>
            <person name="Kiss B."/>
            <person name="Hess J."/>
            <person name="Varga T."/>
            <person name="Slot J."/>
            <person name="Riley R."/>
            <person name="Boka B."/>
            <person name="Rigling D."/>
            <person name="Barry K."/>
            <person name="Lee J."/>
            <person name="Mihaltcheva S."/>
            <person name="LaButti K."/>
            <person name="Lipzen A."/>
            <person name="Waldron R."/>
            <person name="Moloney N.M."/>
            <person name="Sperisen C."/>
            <person name="Kredics L."/>
            <person name="Vagvoelgyi C."/>
            <person name="Patrignani A."/>
            <person name="Fitzpatrick D."/>
            <person name="Nagy I."/>
            <person name="Doyle S."/>
            <person name="Anderson J.B."/>
            <person name="Grigoriev I.V."/>
            <person name="Gueldener U."/>
            <person name="Muensterkoetter M."/>
            <person name="Nagy L.G."/>
        </authorList>
    </citation>
    <scope>NUCLEOTIDE SEQUENCE [LARGE SCALE GENOMIC DNA]</scope>
    <source>
        <strain evidence="2">28-4</strain>
    </source>
</reference>
<evidence type="ECO:0000313" key="1">
    <source>
        <dbReference type="EMBL" id="PBK66741.1"/>
    </source>
</evidence>